<dbReference type="Proteomes" id="UP000437068">
    <property type="component" value="Unassembled WGS sequence"/>
</dbReference>
<proteinExistence type="predicted"/>
<evidence type="ECO:0000256" key="1">
    <source>
        <dbReference type="SAM" id="MobiDB-lite"/>
    </source>
</evidence>
<dbReference type="Proteomes" id="UP000460718">
    <property type="component" value="Unassembled WGS sequence"/>
</dbReference>
<dbReference type="Proteomes" id="UP000429523">
    <property type="component" value="Unassembled WGS sequence"/>
</dbReference>
<protein>
    <submittedName>
        <fullName evidence="2">Uncharacterized protein</fullName>
    </submittedName>
</protein>
<accession>A0A6A3ERL5</accession>
<dbReference type="EMBL" id="QXFY01000591">
    <property type="protein sequence ID" value="KAE9340204.1"/>
    <property type="molecule type" value="Genomic_DNA"/>
</dbReference>
<evidence type="ECO:0000313" key="21">
    <source>
        <dbReference type="Proteomes" id="UP000488956"/>
    </source>
</evidence>
<evidence type="ECO:0000313" key="17">
    <source>
        <dbReference type="Proteomes" id="UP000441208"/>
    </source>
</evidence>
<evidence type="ECO:0000313" key="7">
    <source>
        <dbReference type="EMBL" id="KAE9198840.1"/>
    </source>
</evidence>
<evidence type="ECO:0000313" key="5">
    <source>
        <dbReference type="EMBL" id="KAE9109650.1"/>
    </source>
</evidence>
<dbReference type="EMBL" id="QXFZ01000630">
    <property type="protein sequence ID" value="KAE9109650.1"/>
    <property type="molecule type" value="Genomic_DNA"/>
</dbReference>
<evidence type="ECO:0000313" key="13">
    <source>
        <dbReference type="Proteomes" id="UP000433483"/>
    </source>
</evidence>
<dbReference type="Proteomes" id="UP000441208">
    <property type="component" value="Unassembled WGS sequence"/>
</dbReference>
<evidence type="ECO:0000313" key="4">
    <source>
        <dbReference type="EMBL" id="KAE9090933.1"/>
    </source>
</evidence>
<dbReference type="EMBL" id="QXFX01001399">
    <property type="protein sequence ID" value="KAE9090933.1"/>
    <property type="molecule type" value="Genomic_DNA"/>
</dbReference>
<dbReference type="EMBL" id="QXFW01000572">
    <property type="protein sequence ID" value="KAE9008339.1"/>
    <property type="molecule type" value="Genomic_DNA"/>
</dbReference>
<feature type="region of interest" description="Disordered" evidence="1">
    <location>
        <begin position="42"/>
        <end position="70"/>
    </location>
</feature>
<gene>
    <name evidence="10" type="ORF">PF001_g19753</name>
    <name evidence="9" type="ORF">PF002_g14251</name>
    <name evidence="7" type="ORF">PF004_g19434</name>
    <name evidence="8" type="ORF">PF005_g12794</name>
    <name evidence="6" type="ORF">PF006_g11148</name>
    <name evidence="5" type="ORF">PF007_g12165</name>
    <name evidence="11" type="ORF">PF008_g11215</name>
    <name evidence="2" type="ORF">PF009_g14011</name>
    <name evidence="4" type="ORF">PF010_g18393</name>
    <name evidence="3" type="ORF">PF011_g10741</name>
</gene>
<dbReference type="Proteomes" id="UP000440367">
    <property type="component" value="Unassembled WGS sequence"/>
</dbReference>
<dbReference type="Proteomes" id="UP000440732">
    <property type="component" value="Unassembled WGS sequence"/>
</dbReference>
<evidence type="ECO:0000313" key="8">
    <source>
        <dbReference type="EMBL" id="KAE9206988.1"/>
    </source>
</evidence>
<evidence type="ECO:0000313" key="12">
    <source>
        <dbReference type="Proteomes" id="UP000429523"/>
    </source>
</evidence>
<evidence type="ECO:0000313" key="10">
    <source>
        <dbReference type="EMBL" id="KAE9290085.1"/>
    </source>
</evidence>
<dbReference type="Proteomes" id="UP000476176">
    <property type="component" value="Unassembled WGS sequence"/>
</dbReference>
<organism evidence="2 12">
    <name type="scientific">Phytophthora fragariae</name>
    <dbReference type="NCBI Taxonomy" id="53985"/>
    <lineage>
        <taxon>Eukaryota</taxon>
        <taxon>Sar</taxon>
        <taxon>Stramenopiles</taxon>
        <taxon>Oomycota</taxon>
        <taxon>Peronosporomycetes</taxon>
        <taxon>Peronosporales</taxon>
        <taxon>Peronosporaceae</taxon>
        <taxon>Phytophthora</taxon>
    </lineage>
</organism>
<evidence type="ECO:0000313" key="18">
    <source>
        <dbReference type="Proteomes" id="UP000460718"/>
    </source>
</evidence>
<dbReference type="AlphaFoldDB" id="A0A6A3ERL5"/>
<dbReference type="EMBL" id="QXGE01001638">
    <property type="protein sequence ID" value="KAE9290085.1"/>
    <property type="molecule type" value="Genomic_DNA"/>
</dbReference>
<dbReference type="EMBL" id="QXGC01001641">
    <property type="protein sequence ID" value="KAE9198840.1"/>
    <property type="molecule type" value="Genomic_DNA"/>
</dbReference>
<evidence type="ECO:0000313" key="3">
    <source>
        <dbReference type="EMBL" id="KAE9008339.1"/>
    </source>
</evidence>
<comment type="caution">
    <text evidence="2">The sequence shown here is derived from an EMBL/GenBank/DDBJ whole genome shotgun (WGS) entry which is preliminary data.</text>
</comment>
<dbReference type="Proteomes" id="UP000488956">
    <property type="component" value="Unassembled WGS sequence"/>
</dbReference>
<dbReference type="EMBL" id="QXGA01000585">
    <property type="protein sequence ID" value="KAE9143862.1"/>
    <property type="molecule type" value="Genomic_DNA"/>
</dbReference>
<name>A0A6A3ERL5_9STRA</name>
<evidence type="ECO:0000313" key="11">
    <source>
        <dbReference type="EMBL" id="KAE9340204.1"/>
    </source>
</evidence>
<evidence type="ECO:0000313" key="16">
    <source>
        <dbReference type="Proteomes" id="UP000440732"/>
    </source>
</evidence>
<evidence type="ECO:0000313" key="9">
    <source>
        <dbReference type="EMBL" id="KAE9225962.1"/>
    </source>
</evidence>
<keyword evidence="13" id="KW-1185">Reference proteome</keyword>
<evidence type="ECO:0000313" key="2">
    <source>
        <dbReference type="EMBL" id="KAE8936055.1"/>
    </source>
</evidence>
<dbReference type="EMBL" id="QXGF01000752">
    <property type="protein sequence ID" value="KAE8936055.1"/>
    <property type="molecule type" value="Genomic_DNA"/>
</dbReference>
<dbReference type="Proteomes" id="UP000486351">
    <property type="component" value="Unassembled WGS sequence"/>
</dbReference>
<dbReference type="Proteomes" id="UP000433483">
    <property type="component" value="Unassembled WGS sequence"/>
</dbReference>
<reference evidence="12 13" key="1">
    <citation type="submission" date="2018-08" db="EMBL/GenBank/DDBJ databases">
        <title>Genomic investigation of the strawberry pathogen Phytophthora fragariae indicates pathogenicity is determined by transcriptional variation in three key races.</title>
        <authorList>
            <person name="Adams T.M."/>
            <person name="Armitage A.D."/>
            <person name="Sobczyk M.K."/>
            <person name="Bates H.J."/>
            <person name="Dunwell J.M."/>
            <person name="Nellist C.F."/>
            <person name="Harrison R.J."/>
        </authorList>
    </citation>
    <scope>NUCLEOTIDE SEQUENCE [LARGE SCALE GENOMIC DNA]</scope>
    <source>
        <strain evidence="10 14">A4</strain>
        <strain evidence="9 15">BC-1</strain>
        <strain evidence="7 19">BC-23</strain>
        <strain evidence="8 13">NOV-27</strain>
        <strain evidence="6 16">NOV-5</strain>
        <strain evidence="5 17">NOV-71</strain>
        <strain evidence="11 20">NOV-77</strain>
        <strain evidence="2 12">NOV-9</strain>
        <strain evidence="4 21">ONT-3</strain>
        <strain evidence="3 18">SCRP245</strain>
    </source>
</reference>
<evidence type="ECO:0000313" key="14">
    <source>
        <dbReference type="Proteomes" id="UP000437068"/>
    </source>
</evidence>
<feature type="region of interest" description="Disordered" evidence="1">
    <location>
        <begin position="1"/>
        <end position="21"/>
    </location>
</feature>
<dbReference type="EMBL" id="QXGD01000753">
    <property type="protein sequence ID" value="KAE9225962.1"/>
    <property type="molecule type" value="Genomic_DNA"/>
</dbReference>
<evidence type="ECO:0000313" key="19">
    <source>
        <dbReference type="Proteomes" id="UP000476176"/>
    </source>
</evidence>
<sequence length="70" mass="7446">MSIGEQCAVAPVPEPARDSTTVGAAPARLWCRHQRAALPSEEATWGRSRLATPGRMAGKMTPIADTRTSI</sequence>
<dbReference type="EMBL" id="QXGB01000688">
    <property type="protein sequence ID" value="KAE9206988.1"/>
    <property type="molecule type" value="Genomic_DNA"/>
</dbReference>
<evidence type="ECO:0000313" key="15">
    <source>
        <dbReference type="Proteomes" id="UP000440367"/>
    </source>
</evidence>
<evidence type="ECO:0000313" key="20">
    <source>
        <dbReference type="Proteomes" id="UP000486351"/>
    </source>
</evidence>
<evidence type="ECO:0000313" key="6">
    <source>
        <dbReference type="EMBL" id="KAE9143862.1"/>
    </source>
</evidence>